<dbReference type="Pfam" id="PF03151">
    <property type="entry name" value="TPT"/>
    <property type="match status" value="1"/>
</dbReference>
<evidence type="ECO:0000256" key="1">
    <source>
        <dbReference type="ARBA" id="ARBA00004141"/>
    </source>
</evidence>
<evidence type="ECO:0000256" key="5">
    <source>
        <dbReference type="SAM" id="Phobius"/>
    </source>
</evidence>
<feature type="transmembrane region" description="Helical" evidence="5">
    <location>
        <begin position="420"/>
        <end position="436"/>
    </location>
</feature>
<sequence length="444" mass="49780">MSEVEYLSASSKRSTRLRLSQHKIVFDPHSNVEAALEEKGPSARVAARHGDCVQRPYILALVRDFSRFRKVYLFRIDHKVIGLCLCWYLASSISSNVSKVILKQFKHPVALTEIQFLLSAALCLSFVSLVNLVQDPKYRQSFISQSMGNFPKGMLPNYLDGDFKHSIMGKFLSPSTLLLTTTFPLGIFQFLGHLMTHKATALIPISLVHSVKAVSPIATVLYYRFVTKKNFNKMTYYTLLLLISGVTLTCWATSTQNKTKTVSEPSASIFFGLFFAFMSMAIFVTQNIFAKGMLTVSEDKNGILSGPNTSKVAQTVGGRIFSPVQLDKITILFYCSCIGFLLTLFPFLTNELYHGTKVINDLTWRVIGLILFHSVMHFVQAMLAFQLIGTLSSLNYSVANIIKRIVTIVVAVVWESKVNCLQFLGLLMTLTGLYGYDKWGKSRK</sequence>
<feature type="transmembrane region" description="Helical" evidence="5">
    <location>
        <begin position="201"/>
        <end position="223"/>
    </location>
</feature>
<dbReference type="GO" id="GO:0006888">
    <property type="term" value="P:endoplasmic reticulum to Golgi vesicle-mediated transport"/>
    <property type="evidence" value="ECO:0007669"/>
    <property type="project" value="EnsemblFungi"/>
</dbReference>
<evidence type="ECO:0000313" key="8">
    <source>
        <dbReference type="Proteomes" id="UP000006310"/>
    </source>
</evidence>
<feature type="transmembrane region" description="Helical" evidence="5">
    <location>
        <begin position="367"/>
        <end position="387"/>
    </location>
</feature>
<evidence type="ECO:0000256" key="4">
    <source>
        <dbReference type="ARBA" id="ARBA00023136"/>
    </source>
</evidence>
<feature type="transmembrane region" description="Helical" evidence="5">
    <location>
        <begin position="329"/>
        <end position="347"/>
    </location>
</feature>
<dbReference type="EMBL" id="HE978320">
    <property type="protein sequence ID" value="CCK71374.1"/>
    <property type="molecule type" value="Genomic_DNA"/>
</dbReference>
<comment type="subcellular location">
    <subcellularLocation>
        <location evidence="1">Membrane</location>
        <topology evidence="1">Multi-pass membrane protein</topology>
    </subcellularLocation>
</comment>
<keyword evidence="3 5" id="KW-1133">Transmembrane helix</keyword>
<proteinExistence type="predicted"/>
<name>J7S865_HUIN7</name>
<dbReference type="InterPro" id="IPR004853">
    <property type="entry name" value="Sugar_P_trans_dom"/>
</dbReference>
<keyword evidence="2 5" id="KW-0812">Transmembrane</keyword>
<evidence type="ECO:0000259" key="6">
    <source>
        <dbReference type="Pfam" id="PF03151"/>
    </source>
</evidence>
<feature type="transmembrane region" description="Helical" evidence="5">
    <location>
        <begin position="80"/>
        <end position="102"/>
    </location>
</feature>
<feature type="transmembrane region" description="Helical" evidence="5">
    <location>
        <begin position="114"/>
        <end position="133"/>
    </location>
</feature>
<feature type="transmembrane region" description="Helical" evidence="5">
    <location>
        <begin position="394"/>
        <end position="414"/>
    </location>
</feature>
<feature type="transmembrane region" description="Helical" evidence="5">
    <location>
        <begin position="235"/>
        <end position="254"/>
    </location>
</feature>
<evidence type="ECO:0000256" key="3">
    <source>
        <dbReference type="ARBA" id="ARBA00022989"/>
    </source>
</evidence>
<keyword evidence="4 5" id="KW-0472">Membrane</keyword>
<protein>
    <recommendedName>
        <fullName evidence="6">Sugar phosphate transporter domain-containing protein</fullName>
    </recommendedName>
</protein>
<dbReference type="GO" id="GO:0016020">
    <property type="term" value="C:membrane"/>
    <property type="evidence" value="ECO:0007669"/>
    <property type="project" value="UniProtKB-SubCell"/>
</dbReference>
<feature type="transmembrane region" description="Helical" evidence="5">
    <location>
        <begin position="266"/>
        <end position="284"/>
    </location>
</feature>
<dbReference type="AlphaFoldDB" id="J7S865"/>
<dbReference type="GO" id="GO:0005783">
    <property type="term" value="C:endoplasmic reticulum"/>
    <property type="evidence" value="ECO:0007669"/>
    <property type="project" value="EnsemblFungi"/>
</dbReference>
<dbReference type="HOGENOM" id="CLU_019048_4_1_1"/>
<dbReference type="Proteomes" id="UP000006310">
    <property type="component" value="Chromosome 7"/>
</dbReference>
<dbReference type="OrthoDB" id="1588579at2759"/>
<evidence type="ECO:0000313" key="7">
    <source>
        <dbReference type="EMBL" id="CCK71374.1"/>
    </source>
</evidence>
<gene>
    <name evidence="7" type="primary">KNAG0G03170</name>
    <name evidence="7" type="ordered locus">KNAG_0G03170</name>
</gene>
<reference evidence="8" key="2">
    <citation type="submission" date="2012-08" db="EMBL/GenBank/DDBJ databases">
        <title>Genome sequence of Kazachstania naganishii.</title>
        <authorList>
            <person name="Gordon J.L."/>
            <person name="Armisen D."/>
            <person name="Proux-Wera E."/>
            <person name="OhEigeartaigh S.S."/>
            <person name="Byrne K.P."/>
            <person name="Wolfe K.H."/>
        </authorList>
    </citation>
    <scope>NUCLEOTIDE SEQUENCE [LARGE SCALE GENOMIC DNA]</scope>
    <source>
        <strain evidence="8">ATCC MYA-139 / BCRC 22969 / CBS 8797 / CCRC 22969 / KCTC 17520 / NBRC 10181 / NCYC 3082</strain>
    </source>
</reference>
<dbReference type="eggNOG" id="KOG1441">
    <property type="taxonomic scope" value="Eukaryota"/>
</dbReference>
<dbReference type="GeneID" id="34527097"/>
<evidence type="ECO:0000256" key="2">
    <source>
        <dbReference type="ARBA" id="ARBA00022692"/>
    </source>
</evidence>
<reference evidence="7 8" key="1">
    <citation type="journal article" date="2011" name="Proc. Natl. Acad. Sci. U.S.A.">
        <title>Evolutionary erosion of yeast sex chromosomes by mating-type switching accidents.</title>
        <authorList>
            <person name="Gordon J.L."/>
            <person name="Armisen D."/>
            <person name="Proux-Wera E."/>
            <person name="Oheigeartaigh S.S."/>
            <person name="Byrne K.P."/>
            <person name="Wolfe K.H."/>
        </authorList>
    </citation>
    <scope>NUCLEOTIDE SEQUENCE [LARGE SCALE GENOMIC DNA]</scope>
    <source>
        <strain evidence="8">ATCC MYA-139 / BCRC 22969 / CBS 8797 / CCRC 22969 / KCTC 17520 / NBRC 10181 / NCYC 3082</strain>
    </source>
</reference>
<dbReference type="PANTHER" id="PTHR11132">
    <property type="entry name" value="SOLUTE CARRIER FAMILY 35"/>
    <property type="match status" value="1"/>
</dbReference>
<dbReference type="RefSeq" id="XP_022465619.1">
    <property type="nucleotide sequence ID" value="XM_022609199.1"/>
</dbReference>
<keyword evidence="8" id="KW-1185">Reference proteome</keyword>
<accession>J7S865</accession>
<organism evidence="7 8">
    <name type="scientific">Huiozyma naganishii (strain ATCC MYA-139 / BCRC 22969 / CBS 8797 / KCTC 17520 / NBRC 10181 / NCYC 3082 / Yp74L-3)</name>
    <name type="common">Yeast</name>
    <name type="synonym">Kazachstania naganishii</name>
    <dbReference type="NCBI Taxonomy" id="1071383"/>
    <lineage>
        <taxon>Eukaryota</taxon>
        <taxon>Fungi</taxon>
        <taxon>Dikarya</taxon>
        <taxon>Ascomycota</taxon>
        <taxon>Saccharomycotina</taxon>
        <taxon>Saccharomycetes</taxon>
        <taxon>Saccharomycetales</taxon>
        <taxon>Saccharomycetaceae</taxon>
        <taxon>Huiozyma</taxon>
    </lineage>
</organism>
<feature type="transmembrane region" description="Helical" evidence="5">
    <location>
        <begin position="176"/>
        <end position="195"/>
    </location>
</feature>
<dbReference type="KEGG" id="kng:KNAG_0G03170"/>
<dbReference type="InterPro" id="IPR050186">
    <property type="entry name" value="TPT_transporter"/>
</dbReference>
<feature type="domain" description="Sugar phosphate transporter" evidence="6">
    <location>
        <begin position="178"/>
        <end position="436"/>
    </location>
</feature>
<dbReference type="OMA" id="SYPLAVW"/>